<gene>
    <name evidence="1" type="ORF">ABID46_000691</name>
</gene>
<keyword evidence="2" id="KW-1185">Reference proteome</keyword>
<dbReference type="InterPro" id="IPR026350">
    <property type="entry name" value="GxxExxY"/>
</dbReference>
<dbReference type="NCBIfam" id="TIGR04256">
    <property type="entry name" value="GxxExxY"/>
    <property type="match status" value="1"/>
</dbReference>
<organism evidence="1 2">
    <name type="scientific">Moheibacter stercoris</name>
    <dbReference type="NCBI Taxonomy" id="1628251"/>
    <lineage>
        <taxon>Bacteria</taxon>
        <taxon>Pseudomonadati</taxon>
        <taxon>Bacteroidota</taxon>
        <taxon>Flavobacteriia</taxon>
        <taxon>Flavobacteriales</taxon>
        <taxon>Weeksellaceae</taxon>
        <taxon>Moheibacter</taxon>
    </lineage>
</organism>
<dbReference type="InterPro" id="IPR011604">
    <property type="entry name" value="PDDEXK-like_dom_sf"/>
</dbReference>
<dbReference type="Proteomes" id="UP001549146">
    <property type="component" value="Unassembled WGS sequence"/>
</dbReference>
<comment type="caution">
    <text evidence="1">The sequence shown here is derived from an EMBL/GenBank/DDBJ whole genome shotgun (WGS) entry which is preliminary data.</text>
</comment>
<sequence length="137" mass="16284">MVTKKYLDDLTYEVIGSAIEVHKYFGRGLLESAYLEAMKEELNNRKINFLTEMKIPVFYKEKPLNIHFRCDLYIENCLVVELKTSQQIMEVYEAQLLTYMKLLKAPKGILINFHCNHIFREGQKTFVNDYFTFLPQE</sequence>
<dbReference type="RefSeq" id="WP_354507094.1">
    <property type="nucleotide sequence ID" value="NZ_JBEPMO010000003.1"/>
</dbReference>
<dbReference type="Gene3D" id="3.90.320.10">
    <property type="match status" value="1"/>
</dbReference>
<evidence type="ECO:0000313" key="2">
    <source>
        <dbReference type="Proteomes" id="UP001549146"/>
    </source>
</evidence>
<protein>
    <submittedName>
        <fullName evidence="1">GxxExxY protein</fullName>
    </submittedName>
</protein>
<accession>A0ABV2LSP2</accession>
<evidence type="ECO:0000313" key="1">
    <source>
        <dbReference type="EMBL" id="MET3731124.1"/>
    </source>
</evidence>
<reference evidence="1 2" key="1">
    <citation type="submission" date="2024-06" db="EMBL/GenBank/DDBJ databases">
        <title>Genomic Encyclopedia of Type Strains, Phase IV (KMG-IV): sequencing the most valuable type-strain genomes for metagenomic binning, comparative biology and taxonomic classification.</title>
        <authorList>
            <person name="Goeker M."/>
        </authorList>
    </citation>
    <scope>NUCLEOTIDE SEQUENCE [LARGE SCALE GENOMIC DNA]</scope>
    <source>
        <strain evidence="1 2">DSM 29388</strain>
    </source>
</reference>
<dbReference type="EMBL" id="JBEPMO010000003">
    <property type="protein sequence ID" value="MET3731124.1"/>
    <property type="molecule type" value="Genomic_DNA"/>
</dbReference>
<proteinExistence type="predicted"/>
<name>A0ABV2LSP2_9FLAO</name>
<dbReference type="Pfam" id="PF13366">
    <property type="entry name" value="PDDEXK_3"/>
    <property type="match status" value="1"/>
</dbReference>